<evidence type="ECO:0000313" key="1">
    <source>
        <dbReference type="EMBL" id="CAB4159101.1"/>
    </source>
</evidence>
<sequence>MTKRDGSGVAHILISRGKSPVSALIRHFDNGPPRHWSHGGIVVDGRVVESRWGRGVVVSSIAEFESRASRVAMLRFMLPCKADADAWLAQQVGKGYDYLAILGRVARQDWQEERRWHCWELIESYLTAGGLQRFRGGPQRITPNAGYDNLYGVF</sequence>
<protein>
    <submittedName>
        <fullName evidence="1">Uncharacterized protein</fullName>
    </submittedName>
</protein>
<name>A0A6J5NNZ7_9CAUD</name>
<gene>
    <name evidence="1" type="ORF">UFOVP707_52</name>
</gene>
<reference evidence="1" key="1">
    <citation type="submission" date="2020-04" db="EMBL/GenBank/DDBJ databases">
        <authorList>
            <person name="Chiriac C."/>
            <person name="Salcher M."/>
            <person name="Ghai R."/>
            <person name="Kavagutti S V."/>
        </authorList>
    </citation>
    <scope>NUCLEOTIDE SEQUENCE</scope>
</reference>
<dbReference type="EMBL" id="LR796684">
    <property type="protein sequence ID" value="CAB4159101.1"/>
    <property type="molecule type" value="Genomic_DNA"/>
</dbReference>
<proteinExistence type="predicted"/>
<accession>A0A6J5NNZ7</accession>
<dbReference type="Gene3D" id="3.90.1720.10">
    <property type="entry name" value="endopeptidase domain like (from Nostoc punctiforme)"/>
    <property type="match status" value="1"/>
</dbReference>
<dbReference type="InterPro" id="IPR038765">
    <property type="entry name" value="Papain-like_cys_pep_sf"/>
</dbReference>
<dbReference type="GO" id="GO:0001897">
    <property type="term" value="P:symbiont-mediated cytolysis of host cell"/>
    <property type="evidence" value="ECO:0007669"/>
    <property type="project" value="UniProtKB-ARBA"/>
</dbReference>
<organism evidence="1">
    <name type="scientific">uncultured Caudovirales phage</name>
    <dbReference type="NCBI Taxonomy" id="2100421"/>
    <lineage>
        <taxon>Viruses</taxon>
        <taxon>Duplodnaviria</taxon>
        <taxon>Heunggongvirae</taxon>
        <taxon>Uroviricota</taxon>
        <taxon>Caudoviricetes</taxon>
        <taxon>Peduoviridae</taxon>
        <taxon>Maltschvirus</taxon>
        <taxon>Maltschvirus maltsch</taxon>
    </lineage>
</organism>
<dbReference type="SUPFAM" id="SSF54001">
    <property type="entry name" value="Cysteine proteinases"/>
    <property type="match status" value="1"/>
</dbReference>